<feature type="compositionally biased region" description="Acidic residues" evidence="1">
    <location>
        <begin position="828"/>
        <end position="838"/>
    </location>
</feature>
<feature type="compositionally biased region" description="Pro residues" evidence="1">
    <location>
        <begin position="629"/>
        <end position="642"/>
    </location>
</feature>
<feature type="compositionally biased region" description="Polar residues" evidence="1">
    <location>
        <begin position="881"/>
        <end position="890"/>
    </location>
</feature>
<feature type="compositionally biased region" description="Basic residues" evidence="1">
    <location>
        <begin position="930"/>
        <end position="941"/>
    </location>
</feature>
<feature type="region of interest" description="Disordered" evidence="1">
    <location>
        <begin position="788"/>
        <end position="890"/>
    </location>
</feature>
<feature type="region of interest" description="Disordered" evidence="1">
    <location>
        <begin position="321"/>
        <end position="365"/>
    </location>
</feature>
<evidence type="ECO:0000313" key="3">
    <source>
        <dbReference type="Proteomes" id="UP000663852"/>
    </source>
</evidence>
<dbReference type="OrthoDB" id="6497308at2759"/>
<feature type="region of interest" description="Disordered" evidence="1">
    <location>
        <begin position="602"/>
        <end position="648"/>
    </location>
</feature>
<dbReference type="AlphaFoldDB" id="A0A814TFE4"/>
<dbReference type="EMBL" id="CAJNOJ010000125">
    <property type="protein sequence ID" value="CAF1160723.1"/>
    <property type="molecule type" value="Genomic_DNA"/>
</dbReference>
<evidence type="ECO:0000256" key="1">
    <source>
        <dbReference type="SAM" id="MobiDB-lite"/>
    </source>
</evidence>
<feature type="compositionally biased region" description="Polar residues" evidence="1">
    <location>
        <begin position="602"/>
        <end position="627"/>
    </location>
</feature>
<protein>
    <submittedName>
        <fullName evidence="2">Uncharacterized protein</fullName>
    </submittedName>
</protein>
<reference evidence="2" key="1">
    <citation type="submission" date="2021-02" db="EMBL/GenBank/DDBJ databases">
        <authorList>
            <person name="Nowell W R."/>
        </authorList>
    </citation>
    <scope>NUCLEOTIDE SEQUENCE</scope>
</reference>
<feature type="compositionally biased region" description="Low complexity" evidence="1">
    <location>
        <begin position="242"/>
        <end position="257"/>
    </location>
</feature>
<feature type="compositionally biased region" description="Basic and acidic residues" evidence="1">
    <location>
        <begin position="910"/>
        <end position="929"/>
    </location>
</feature>
<name>A0A814TFE4_ADIRI</name>
<feature type="compositionally biased region" description="Polar residues" evidence="1">
    <location>
        <begin position="354"/>
        <end position="365"/>
    </location>
</feature>
<organism evidence="2 3">
    <name type="scientific">Adineta ricciae</name>
    <name type="common">Rotifer</name>
    <dbReference type="NCBI Taxonomy" id="249248"/>
    <lineage>
        <taxon>Eukaryota</taxon>
        <taxon>Metazoa</taxon>
        <taxon>Spiralia</taxon>
        <taxon>Gnathifera</taxon>
        <taxon>Rotifera</taxon>
        <taxon>Eurotatoria</taxon>
        <taxon>Bdelloidea</taxon>
        <taxon>Adinetida</taxon>
        <taxon>Adinetidae</taxon>
        <taxon>Adineta</taxon>
    </lineage>
</organism>
<feature type="region of interest" description="Disordered" evidence="1">
    <location>
        <begin position="904"/>
        <end position="970"/>
    </location>
</feature>
<feature type="compositionally biased region" description="Basic and acidic residues" evidence="1">
    <location>
        <begin position="844"/>
        <end position="880"/>
    </location>
</feature>
<feature type="compositionally biased region" description="Pro residues" evidence="1">
    <location>
        <begin position="795"/>
        <end position="808"/>
    </location>
</feature>
<dbReference type="Proteomes" id="UP000663852">
    <property type="component" value="Unassembled WGS sequence"/>
</dbReference>
<feature type="region of interest" description="Disordered" evidence="1">
    <location>
        <begin position="205"/>
        <end position="224"/>
    </location>
</feature>
<evidence type="ECO:0000313" key="2">
    <source>
        <dbReference type="EMBL" id="CAF1160723.1"/>
    </source>
</evidence>
<gene>
    <name evidence="2" type="ORF">EDS130_LOCUS23128</name>
</gene>
<sequence length="1026" mass="114461">MIKSEQLRFSGPLKELPSGVATVSIYSQSSPFQSTRKPTPQRSIDPQAIDISSIKGRFAWEKITLGDTYMPVIFRGPVKYFCVKMLEKILRDYPNDAIHHPTDFQYRKPIDLYVPTTNEIILLNRINANHSHWTYTRQTFTSADELVRVSDFLSFYEHLLVHKQMHIPRAPSVGSLRQILPQPRQSAELPVDQSVNMSNGIRKSANLLREATSRERSPSTAMALPRERTLSLAPKLIPTASTVVHSSQPVPPSASSSRFLQHSSKQAHERSSLSSNEQLAVISLKDIDNSTISALPQNSAMTQASSGIRQPSTLTAPTIAITSSSPDATSSSSSPVTSRKRSAIASEMQIRPTIKQSTSIPRSLSPVSKPPRLNYGWLQINKLYTPYVSSSSSNHHLYKIPVSLLTFYELLKTPANEHNTNESKEASFPFEHTLVTPQEIELINELCLKQNIKPFSIDTKLIDLVTFYHYSSANILFVKELPLNEPKLSICRDWPLVVQINGGICRLRNIATLHEQTVPFIGNNLLKTFIISSQCISTATLTTPTASELEFLQLILFFSNMSISLRNAKLIDIESVQKEYNVDLILLFNDKFPLNVLNYQNQDTRPSTSQPQATQSESTAATNTFAESTPPPSPPSPVPVPPQTTTAVTATTTAPSINSSSNVFLNPPSQLPLTAGSSSSSTANLSNRYKKTIVFHGHSMTTYTCSGLGSNAQRECISVRELCIMLFPNSPIIDKLETKLLRLLRAKNINRFRPQNQQSMNFTRLIDIKDVGKHWDYIRQGMQLTTHSSEVAPSVPEPALPAPEPAPAPVAATPLLETDTKASTSDNVGDDIEKDEETCSIKTPKSEKRPLETKPEEDKPEELPDAERHDKRVRLSRDNDSPQSIPNQSTIVMATVAIEEKSSSMLVTNKDNDNRSQEDVAKHVEEKKNTRISKPKIRIIRQKSDKKTVKNSESLLDDDPTSSKSSISLAKPSVSIKKKIRLNRKRPTPCIRSKKESVASWVQKYNIEECYIRLDLCDPAYKPRKN</sequence>
<proteinExistence type="predicted"/>
<comment type="caution">
    <text evidence="2">The sequence shown here is derived from an EMBL/GenBank/DDBJ whole genome shotgun (WGS) entry which is preliminary data.</text>
</comment>
<accession>A0A814TFE4</accession>
<feature type="region of interest" description="Disordered" evidence="1">
    <location>
        <begin position="242"/>
        <end position="276"/>
    </location>
</feature>
<feature type="compositionally biased region" description="Low complexity" evidence="1">
    <location>
        <begin position="321"/>
        <end position="337"/>
    </location>
</feature>